<accession>A0AC61N1Q7</accession>
<reference evidence="1" key="1">
    <citation type="submission" date="2021-01" db="EMBL/GenBank/DDBJ databases">
        <title>Complete genome sequence of Clostridiales bacterium R-7.</title>
        <authorList>
            <person name="Mahoney-Kurpe S.C."/>
            <person name="Palevich N."/>
            <person name="Koike S."/>
            <person name="Moon C.D."/>
            <person name="Attwood G.T."/>
        </authorList>
    </citation>
    <scope>NUCLEOTIDE SEQUENCE</scope>
    <source>
        <strain evidence="1">R-7</strain>
    </source>
</reference>
<evidence type="ECO:0000313" key="1">
    <source>
        <dbReference type="EMBL" id="QUC66090.1"/>
    </source>
</evidence>
<organism evidence="1 2">
    <name type="scientific">Aristaeella hokkaidonensis</name>
    <dbReference type="NCBI Taxonomy" id="3046382"/>
    <lineage>
        <taxon>Bacteria</taxon>
        <taxon>Bacillati</taxon>
        <taxon>Bacillota</taxon>
        <taxon>Clostridia</taxon>
        <taxon>Eubacteriales</taxon>
        <taxon>Aristaeellaceae</taxon>
        <taxon>Aristaeella</taxon>
    </lineage>
</organism>
<proteinExistence type="predicted"/>
<keyword evidence="2" id="KW-1185">Reference proteome</keyword>
<gene>
    <name evidence="1" type="ORF">JYE49_09430</name>
</gene>
<name>A0AC61N1Q7_9FIRM</name>
<protein>
    <submittedName>
        <fullName evidence="1">Sugar ABC transporter permease</fullName>
    </submittedName>
</protein>
<sequence>MYKKLKLAWPFLLPGLAGLLIFYGIPFVGGIWYSVTEGTLENKFVGLDNYVSVWNNTMFQMGLKNTMELSLICAPLLFLLSFLLAAGLHRIRPAGGFFRSSVLMPYLMPSSAILIIWLLWFDYGGPVNRLLVMLGSTRVNWMLGAELRLPVILLFLWKNLGFCVVIFMSALQSIPESLYEFATLEGASFMKQTFKITLPLAVPSAFLVAILSFVNAFRIFKEVFFIAGAYPDDPEYIYTLQNYMNNMYSRLSYQNVTTAAYIFAVIVFVLFGLLFLSQRSALKRLNGGD</sequence>
<dbReference type="Proteomes" id="UP000682782">
    <property type="component" value="Chromosome"/>
</dbReference>
<dbReference type="EMBL" id="CP068393">
    <property type="protein sequence ID" value="QUC66090.1"/>
    <property type="molecule type" value="Genomic_DNA"/>
</dbReference>
<evidence type="ECO:0000313" key="2">
    <source>
        <dbReference type="Proteomes" id="UP000682782"/>
    </source>
</evidence>